<comment type="caution">
    <text evidence="1">The sequence shown here is derived from an EMBL/GenBank/DDBJ whole genome shotgun (WGS) entry which is preliminary data.</text>
</comment>
<dbReference type="RefSeq" id="WP_352561122.1">
    <property type="nucleotide sequence ID" value="NZ_JAMYQB010000024.1"/>
</dbReference>
<evidence type="ECO:0000313" key="1">
    <source>
        <dbReference type="EMBL" id="MER9407334.1"/>
    </source>
</evidence>
<name>A0ABV1Z5V3_9HYPH</name>
<dbReference type="Proteomes" id="UP001433071">
    <property type="component" value="Unassembled WGS sequence"/>
</dbReference>
<sequence>MRLPFWPRLSPGFCGGRANGSDGEFLMSRFLPLTIKFVDGSSMTVSSIADANRALNGKWKNKNARAYKAAVRLVDDALNGICRPAIAFAAFKNAAAQQGLLKPAKPSAALAMLDELASPDGHSKAG</sequence>
<proteinExistence type="predicted"/>
<dbReference type="Gene3D" id="6.10.250.730">
    <property type="match status" value="1"/>
</dbReference>
<dbReference type="Pfam" id="PF06169">
    <property type="entry name" value="DUF982"/>
    <property type="match status" value="1"/>
</dbReference>
<protein>
    <submittedName>
        <fullName evidence="1">DUF982 domain-containing protein</fullName>
    </submittedName>
</protein>
<dbReference type="EMBL" id="JAMYQB010000024">
    <property type="protein sequence ID" value="MER9407334.1"/>
    <property type="molecule type" value="Genomic_DNA"/>
</dbReference>
<keyword evidence="2" id="KW-1185">Reference proteome</keyword>
<reference evidence="1 2" key="1">
    <citation type="journal article" date="2024" name="Proc. Natl. Acad. Sci. U.S.A.">
        <title>The evolutionary genomics of adaptation to stress in wild rhizobium bacteria.</title>
        <authorList>
            <person name="Kehlet-Delgado H."/>
            <person name="Montoya A.P."/>
            <person name="Jensen K.T."/>
            <person name="Wendlandt C.E."/>
            <person name="Dexheimer C."/>
            <person name="Roberts M."/>
            <person name="Torres Martinez L."/>
            <person name="Friesen M.L."/>
            <person name="Griffitts J.S."/>
            <person name="Porter S.S."/>
        </authorList>
    </citation>
    <scope>NUCLEOTIDE SEQUENCE [LARGE SCALE GENOMIC DNA]</scope>
    <source>
        <strain evidence="1 2">M0641</strain>
    </source>
</reference>
<organism evidence="1 2">
    <name type="scientific">Mesorhizobium caraganae</name>
    <dbReference type="NCBI Taxonomy" id="483206"/>
    <lineage>
        <taxon>Bacteria</taxon>
        <taxon>Pseudomonadati</taxon>
        <taxon>Pseudomonadota</taxon>
        <taxon>Alphaproteobacteria</taxon>
        <taxon>Hyphomicrobiales</taxon>
        <taxon>Phyllobacteriaceae</taxon>
        <taxon>Mesorhizobium</taxon>
    </lineage>
</organism>
<evidence type="ECO:0000313" key="2">
    <source>
        <dbReference type="Proteomes" id="UP001433071"/>
    </source>
</evidence>
<dbReference type="InterPro" id="IPR010385">
    <property type="entry name" value="DUF982"/>
</dbReference>
<accession>A0ABV1Z5V3</accession>
<gene>
    <name evidence="1" type="ORF">NKI36_25200</name>
</gene>